<sequence>MDQFDPLPLDDSFYKEDRAAFIKEETGIHDPEALKQHIIAVQKKAYALERFPCIRCFAFAWERISDLPAYEEVFKLGRERDGAILLDIGCCCGADIRKVARDGWPIENLIASDLCADFWDVGHELFCSTPETFPVAFLPGDALDPNFLQPFTPVASAYQITDFPPSLSSLTSLTPLRGHLSAIHVSSVFHLFSEVQQTQLAHSLAGLLSPLPGSLIFGCHIGADERKPRFCHSLESWVTLWEEIFGQGGVKVEVELTKNVASMRNDVSWLVWSVTRL</sequence>
<dbReference type="InterPro" id="IPR029063">
    <property type="entry name" value="SAM-dependent_MTases_sf"/>
</dbReference>
<proteinExistence type="inferred from homology"/>
<evidence type="ECO:0000313" key="5">
    <source>
        <dbReference type="EMBL" id="KAF7367620.1"/>
    </source>
</evidence>
<comment type="caution">
    <text evidence="5">The sequence shown here is derived from an EMBL/GenBank/DDBJ whole genome shotgun (WGS) entry which is preliminary data.</text>
</comment>
<keyword evidence="6" id="KW-1185">Reference proteome</keyword>
<dbReference type="OrthoDB" id="2094832at2759"/>
<dbReference type="EMBL" id="JACAZH010000005">
    <property type="protein sequence ID" value="KAF7367620.1"/>
    <property type="molecule type" value="Genomic_DNA"/>
</dbReference>
<dbReference type="InterPro" id="IPR051654">
    <property type="entry name" value="Meroterpenoid_MTases"/>
</dbReference>
<dbReference type="SUPFAM" id="SSF53335">
    <property type="entry name" value="S-adenosyl-L-methionine-dependent methyltransferases"/>
    <property type="match status" value="1"/>
</dbReference>
<protein>
    <recommendedName>
        <fullName evidence="7">Methyltransferase domain-containing protein</fullName>
    </recommendedName>
</protein>
<accession>A0A8H6YV02</accession>
<organism evidence="5 6">
    <name type="scientific">Mycena sanguinolenta</name>
    <dbReference type="NCBI Taxonomy" id="230812"/>
    <lineage>
        <taxon>Eukaryota</taxon>
        <taxon>Fungi</taxon>
        <taxon>Dikarya</taxon>
        <taxon>Basidiomycota</taxon>
        <taxon>Agaricomycotina</taxon>
        <taxon>Agaricomycetes</taxon>
        <taxon>Agaricomycetidae</taxon>
        <taxon>Agaricales</taxon>
        <taxon>Marasmiineae</taxon>
        <taxon>Mycenaceae</taxon>
        <taxon>Mycena</taxon>
    </lineage>
</organism>
<dbReference type="Proteomes" id="UP000623467">
    <property type="component" value="Unassembled WGS sequence"/>
</dbReference>
<dbReference type="PANTHER" id="PTHR35897">
    <property type="entry name" value="METHYLTRANSFERASE AUSD"/>
    <property type="match status" value="1"/>
</dbReference>
<comment type="pathway">
    <text evidence="1">Secondary metabolite biosynthesis.</text>
</comment>
<evidence type="ECO:0000256" key="4">
    <source>
        <dbReference type="ARBA" id="ARBA00038314"/>
    </source>
</evidence>
<dbReference type="PANTHER" id="PTHR35897:SF1">
    <property type="entry name" value="METHYLTRANSFERASE AUSD"/>
    <property type="match status" value="1"/>
</dbReference>
<name>A0A8H6YV02_9AGAR</name>
<comment type="similarity">
    <text evidence="4">Belongs to the class I-like SAM-binding methyltransferase superfamily.</text>
</comment>
<evidence type="ECO:0000256" key="3">
    <source>
        <dbReference type="ARBA" id="ARBA00022691"/>
    </source>
</evidence>
<gene>
    <name evidence="5" type="ORF">MSAN_00825500</name>
</gene>
<evidence type="ECO:0000256" key="1">
    <source>
        <dbReference type="ARBA" id="ARBA00005179"/>
    </source>
</evidence>
<keyword evidence="3" id="KW-0949">S-adenosyl-L-methionine</keyword>
<evidence type="ECO:0000313" key="6">
    <source>
        <dbReference type="Proteomes" id="UP000623467"/>
    </source>
</evidence>
<keyword evidence="2" id="KW-0808">Transferase</keyword>
<evidence type="ECO:0000256" key="2">
    <source>
        <dbReference type="ARBA" id="ARBA00022679"/>
    </source>
</evidence>
<reference evidence="5" key="1">
    <citation type="submission" date="2020-05" db="EMBL/GenBank/DDBJ databases">
        <title>Mycena genomes resolve the evolution of fungal bioluminescence.</title>
        <authorList>
            <person name="Tsai I.J."/>
        </authorList>
    </citation>
    <scope>NUCLEOTIDE SEQUENCE</scope>
    <source>
        <strain evidence="5">160909Yilan</strain>
    </source>
</reference>
<dbReference type="AlphaFoldDB" id="A0A8H6YV02"/>
<dbReference type="Gene3D" id="3.40.50.150">
    <property type="entry name" value="Vaccinia Virus protein VP39"/>
    <property type="match status" value="1"/>
</dbReference>
<dbReference type="GO" id="GO:0016740">
    <property type="term" value="F:transferase activity"/>
    <property type="evidence" value="ECO:0007669"/>
    <property type="project" value="UniProtKB-KW"/>
</dbReference>
<evidence type="ECO:0008006" key="7">
    <source>
        <dbReference type="Google" id="ProtNLM"/>
    </source>
</evidence>